<proteinExistence type="predicted"/>
<dbReference type="GO" id="GO:0008482">
    <property type="term" value="F:sulfite oxidase activity"/>
    <property type="evidence" value="ECO:0007669"/>
    <property type="project" value="UniProtKB-EC"/>
</dbReference>
<dbReference type="Proteomes" id="UP000038040">
    <property type="component" value="Unplaced"/>
</dbReference>
<keyword evidence="9" id="KW-0479">Metal-binding</keyword>
<keyword evidence="11" id="KW-0408">Iron</keyword>
<dbReference type="PRINTS" id="PR00363">
    <property type="entry name" value="CYTOCHROMEB5"/>
</dbReference>
<dbReference type="FunFam" id="3.10.120.10:FF:000007">
    <property type="entry name" value="Sulfite oxidase, mitochondrial"/>
    <property type="match status" value="1"/>
</dbReference>
<evidence type="ECO:0000256" key="3">
    <source>
        <dbReference type="ARBA" id="ARBA00004569"/>
    </source>
</evidence>
<evidence type="ECO:0000256" key="5">
    <source>
        <dbReference type="ARBA" id="ARBA00004971"/>
    </source>
</evidence>
<reference evidence="17" key="1">
    <citation type="submission" date="2016-04" db="UniProtKB">
        <authorList>
            <consortium name="WormBaseParasite"/>
        </authorList>
    </citation>
    <scope>IDENTIFICATION</scope>
</reference>
<evidence type="ECO:0000256" key="10">
    <source>
        <dbReference type="ARBA" id="ARBA00023002"/>
    </source>
</evidence>
<keyword evidence="8" id="KW-0349">Heme</keyword>
<evidence type="ECO:0000313" key="14">
    <source>
        <dbReference type="EMBL" id="VDN58401.1"/>
    </source>
</evidence>
<gene>
    <name evidence="14" type="ORF">DME_LOCUS8374</name>
</gene>
<evidence type="ECO:0000256" key="11">
    <source>
        <dbReference type="ARBA" id="ARBA00023004"/>
    </source>
</evidence>
<dbReference type="InterPro" id="IPR036374">
    <property type="entry name" value="OxRdtase_Mopterin-bd_sf"/>
</dbReference>
<evidence type="ECO:0000313" key="16">
    <source>
        <dbReference type="Proteomes" id="UP000274756"/>
    </source>
</evidence>
<evidence type="ECO:0000313" key="17">
    <source>
        <dbReference type="WBParaSite" id="DME_0000449101-mRNA-1"/>
    </source>
</evidence>
<dbReference type="SUPFAM" id="SSF56524">
    <property type="entry name" value="Oxidoreductase molybdopterin-binding domain"/>
    <property type="match status" value="1"/>
</dbReference>
<dbReference type="EC" id="1.8.3.1" evidence="6"/>
<evidence type="ECO:0000256" key="12">
    <source>
        <dbReference type="ARBA" id="ARBA00023128"/>
    </source>
</evidence>
<dbReference type="AlphaFoldDB" id="A0A0N4UBC1"/>
<dbReference type="GO" id="GO:0030151">
    <property type="term" value="F:molybdenum ion binding"/>
    <property type="evidence" value="ECO:0007669"/>
    <property type="project" value="InterPro"/>
</dbReference>
<dbReference type="Gene3D" id="2.60.40.650">
    <property type="match status" value="1"/>
</dbReference>
<keyword evidence="10" id="KW-0560">Oxidoreductase</keyword>
<dbReference type="InterPro" id="IPR008335">
    <property type="entry name" value="Mopterin_OxRdtase_euk"/>
</dbReference>
<dbReference type="InterPro" id="IPR001199">
    <property type="entry name" value="Cyt_B5-like_heme/steroid-bd"/>
</dbReference>
<dbReference type="InterPro" id="IPR000572">
    <property type="entry name" value="OxRdtase_Mopterin-bd_dom"/>
</dbReference>
<dbReference type="SUPFAM" id="SSF81296">
    <property type="entry name" value="E set domains"/>
    <property type="match status" value="1"/>
</dbReference>
<dbReference type="InterPro" id="IPR014756">
    <property type="entry name" value="Ig_E-set"/>
</dbReference>
<dbReference type="GO" id="GO:0020037">
    <property type="term" value="F:heme binding"/>
    <property type="evidence" value="ECO:0007669"/>
    <property type="project" value="InterPro"/>
</dbReference>
<dbReference type="InterPro" id="IPR018506">
    <property type="entry name" value="Cyt_B5_heme-BS"/>
</dbReference>
<dbReference type="GO" id="GO:0043546">
    <property type="term" value="F:molybdopterin cofactor binding"/>
    <property type="evidence" value="ECO:0007669"/>
    <property type="project" value="TreeGrafter"/>
</dbReference>
<keyword evidence="16" id="KW-1185">Reference proteome</keyword>
<evidence type="ECO:0000256" key="4">
    <source>
        <dbReference type="ARBA" id="ARBA00004678"/>
    </source>
</evidence>
<evidence type="ECO:0000256" key="6">
    <source>
        <dbReference type="ARBA" id="ARBA00012505"/>
    </source>
</evidence>
<dbReference type="EMBL" id="UYYG01001168">
    <property type="protein sequence ID" value="VDN58401.1"/>
    <property type="molecule type" value="Genomic_DNA"/>
</dbReference>
<dbReference type="UniPathway" id="UPA00096"/>
<dbReference type="Gene3D" id="3.10.120.10">
    <property type="entry name" value="Cytochrome b5-like heme/steroid binding domain"/>
    <property type="match status" value="1"/>
</dbReference>
<comment type="pathway">
    <text evidence="4">Sulfur metabolism.</text>
</comment>
<accession>A0A0N4UBC1</accession>
<comment type="cofactor">
    <cofactor evidence="2">
        <name>heme b</name>
        <dbReference type="ChEBI" id="CHEBI:60344"/>
    </cofactor>
</comment>
<dbReference type="PRINTS" id="PR00407">
    <property type="entry name" value="EUMOPTERIN"/>
</dbReference>
<dbReference type="PANTHER" id="PTHR19372">
    <property type="entry name" value="SULFITE REDUCTASE"/>
    <property type="match status" value="1"/>
</dbReference>
<name>A0A0N4UBC1_DRAME</name>
<comment type="cofactor">
    <cofactor evidence="1">
        <name>Mo-molybdopterin</name>
        <dbReference type="ChEBI" id="CHEBI:71302"/>
    </cofactor>
</comment>
<comment type="pathway">
    <text evidence="5">Energy metabolism; sulfur metabolism.</text>
</comment>
<sequence length="549" mass="61478">MRYKPVGQQTEPKPEMIPLEVRIISGKNYTKTTVAIIGSLTFGGVFLKTAFAKISSDISDISDIADNVDNQQLKIPERNDLPVYRLDDVKKHGRNAQRIWLTYQGGVYDITDFVESHPGGDKIYLAAGGAADPFWNIYEQHKTPEILEMLEEYRIGNLDPKDIVAVDEIKDENDPYRNDPKRHPALLVRSQRPFNAETSPELLLDHFITPNQIFFVRNHMPVPDINSEKHRLSISGIGIKKTIALSVNDIKRKYKPITINSSIQCAGNRRAIMGSHKKVQGLSWGGTAISSAKWTGVKLKDVLIEAGVDPNDKRIKHVKFGGCDSDTDGRTYEASLTFKKAMSDEVIIAYEMNGEDIPRDHGYPLRLIAPGIVGARQVKWLTTIILSEEESGSHWQRSDYKVLPLSVGPSDVQDFDSIPAIQEYPVQSAFCVPANEITVNRADGELDVAGYACSGGGRGIIRVEVSGDGGKTWQCAELEQDPEQDLDHMWAWTLFRTSLKIPQDVKEMNLICKATDRSYNTQPETPLGIWNIRGLNNNSWHRIKVNIVD</sequence>
<dbReference type="InterPro" id="IPR036400">
    <property type="entry name" value="Cyt_B5-like_heme/steroid_sf"/>
</dbReference>
<dbReference type="GO" id="GO:0005758">
    <property type="term" value="C:mitochondrial intermembrane space"/>
    <property type="evidence" value="ECO:0007669"/>
    <property type="project" value="UniProtKB-SubCell"/>
</dbReference>
<dbReference type="Pfam" id="PF00173">
    <property type="entry name" value="Cyt-b5"/>
    <property type="match status" value="1"/>
</dbReference>
<protein>
    <recommendedName>
        <fullName evidence="6">sulfite oxidase</fullName>
        <ecNumber evidence="6">1.8.3.1</ecNumber>
    </recommendedName>
</protein>
<feature type="domain" description="Cytochrome b5 heme-binding" evidence="13">
    <location>
        <begin position="81"/>
        <end position="159"/>
    </location>
</feature>
<dbReference type="FunFam" id="3.90.420.10:FF:000002">
    <property type="entry name" value="sulfite oxidase, mitochondrial"/>
    <property type="match status" value="1"/>
</dbReference>
<dbReference type="PROSITE" id="PS00191">
    <property type="entry name" value="CYTOCHROME_B5_1"/>
    <property type="match status" value="1"/>
</dbReference>
<dbReference type="WBParaSite" id="DME_0000449101-mRNA-1">
    <property type="protein sequence ID" value="DME_0000449101-mRNA-1"/>
    <property type="gene ID" value="DME_0000449101"/>
</dbReference>
<dbReference type="Gene3D" id="3.90.420.10">
    <property type="entry name" value="Oxidoreductase, molybdopterin-binding domain"/>
    <property type="match status" value="1"/>
</dbReference>
<dbReference type="PANTHER" id="PTHR19372:SF7">
    <property type="entry name" value="SULFITE OXIDASE, MITOCHONDRIAL"/>
    <property type="match status" value="1"/>
</dbReference>
<evidence type="ECO:0000313" key="15">
    <source>
        <dbReference type="Proteomes" id="UP000038040"/>
    </source>
</evidence>
<dbReference type="InterPro" id="IPR005066">
    <property type="entry name" value="MoCF_OxRdtse_dimer"/>
</dbReference>
<comment type="subcellular location">
    <subcellularLocation>
        <location evidence="3">Mitochondrion intermembrane space</location>
    </subcellularLocation>
</comment>
<evidence type="ECO:0000259" key="13">
    <source>
        <dbReference type="PROSITE" id="PS50255"/>
    </source>
</evidence>
<dbReference type="SUPFAM" id="SSF55856">
    <property type="entry name" value="Cytochrome b5-like heme/steroid binding domain"/>
    <property type="match status" value="1"/>
</dbReference>
<evidence type="ECO:0000256" key="9">
    <source>
        <dbReference type="ARBA" id="ARBA00022723"/>
    </source>
</evidence>
<organism evidence="15 17">
    <name type="scientific">Dracunculus medinensis</name>
    <name type="common">Guinea worm</name>
    <dbReference type="NCBI Taxonomy" id="318479"/>
    <lineage>
        <taxon>Eukaryota</taxon>
        <taxon>Metazoa</taxon>
        <taxon>Ecdysozoa</taxon>
        <taxon>Nematoda</taxon>
        <taxon>Chromadorea</taxon>
        <taxon>Rhabditida</taxon>
        <taxon>Spirurina</taxon>
        <taxon>Dracunculoidea</taxon>
        <taxon>Dracunculidae</taxon>
        <taxon>Dracunculus</taxon>
    </lineage>
</organism>
<evidence type="ECO:0000256" key="8">
    <source>
        <dbReference type="ARBA" id="ARBA00022617"/>
    </source>
</evidence>
<evidence type="ECO:0000256" key="2">
    <source>
        <dbReference type="ARBA" id="ARBA00001970"/>
    </source>
</evidence>
<dbReference type="PROSITE" id="PS50255">
    <property type="entry name" value="CYTOCHROME_B5_2"/>
    <property type="match status" value="1"/>
</dbReference>
<keyword evidence="7" id="KW-0500">Molybdenum</keyword>
<evidence type="ECO:0000256" key="7">
    <source>
        <dbReference type="ARBA" id="ARBA00022505"/>
    </source>
</evidence>
<dbReference type="Proteomes" id="UP000274756">
    <property type="component" value="Unassembled WGS sequence"/>
</dbReference>
<dbReference type="Pfam" id="PF03404">
    <property type="entry name" value="Mo-co_dimer"/>
    <property type="match status" value="1"/>
</dbReference>
<dbReference type="SMART" id="SM01117">
    <property type="entry name" value="Cyt-b5"/>
    <property type="match status" value="1"/>
</dbReference>
<evidence type="ECO:0000256" key="1">
    <source>
        <dbReference type="ARBA" id="ARBA00001924"/>
    </source>
</evidence>
<dbReference type="STRING" id="318479.A0A0N4UBC1"/>
<dbReference type="GO" id="GO:0006790">
    <property type="term" value="P:sulfur compound metabolic process"/>
    <property type="evidence" value="ECO:0007669"/>
    <property type="project" value="UniProtKB-UniPathway"/>
</dbReference>
<dbReference type="CDD" id="cd02111">
    <property type="entry name" value="eukary_SO_Moco"/>
    <property type="match status" value="1"/>
</dbReference>
<reference evidence="14 16" key="2">
    <citation type="submission" date="2018-11" db="EMBL/GenBank/DDBJ databases">
        <authorList>
            <consortium name="Pathogen Informatics"/>
        </authorList>
    </citation>
    <scope>NUCLEOTIDE SEQUENCE [LARGE SCALE GENOMIC DNA]</scope>
</reference>
<keyword evidence="12" id="KW-0496">Mitochondrion</keyword>
<dbReference type="OrthoDB" id="10051395at2759"/>
<dbReference type="Pfam" id="PF00174">
    <property type="entry name" value="Oxidored_molyb"/>
    <property type="match status" value="1"/>
</dbReference>